<dbReference type="Pfam" id="PF07587">
    <property type="entry name" value="PSD1"/>
    <property type="match status" value="1"/>
</dbReference>
<dbReference type="OrthoDB" id="219271at2"/>
<comment type="caution">
    <text evidence="3">The sequence shown here is derived from an EMBL/GenBank/DDBJ whole genome shotgun (WGS) entry which is preliminary data.</text>
</comment>
<evidence type="ECO:0000259" key="2">
    <source>
        <dbReference type="Pfam" id="PF07587"/>
    </source>
</evidence>
<dbReference type="Gene3D" id="2.60.40.10">
    <property type="entry name" value="Immunoglobulins"/>
    <property type="match status" value="1"/>
</dbReference>
<dbReference type="Gene3D" id="2.60.120.380">
    <property type="match status" value="2"/>
</dbReference>
<dbReference type="Pfam" id="PF07583">
    <property type="entry name" value="PSCyt2"/>
    <property type="match status" value="1"/>
</dbReference>
<dbReference type="PANTHER" id="PTHR35889">
    <property type="entry name" value="CYCLOINULO-OLIGOSACCHARIDE FRUCTANOTRANSFERASE-RELATED"/>
    <property type="match status" value="1"/>
</dbReference>
<evidence type="ECO:0000313" key="3">
    <source>
        <dbReference type="EMBL" id="TWU21034.1"/>
    </source>
</evidence>
<dbReference type="PANTHER" id="PTHR35889:SF3">
    <property type="entry name" value="F-BOX DOMAIN-CONTAINING PROTEIN"/>
    <property type="match status" value="1"/>
</dbReference>
<proteinExistence type="predicted"/>
<dbReference type="Proteomes" id="UP000316304">
    <property type="component" value="Unassembled WGS sequence"/>
</dbReference>
<evidence type="ECO:0000313" key="4">
    <source>
        <dbReference type="Proteomes" id="UP000316304"/>
    </source>
</evidence>
<accession>A0A5C6CC70</accession>
<dbReference type="EMBL" id="SJPT01000007">
    <property type="protein sequence ID" value="TWU21034.1"/>
    <property type="molecule type" value="Genomic_DNA"/>
</dbReference>
<protein>
    <recommendedName>
        <fullName evidence="5">Bacterial Ig-like domain (Group 2)</fullName>
    </recommendedName>
</protein>
<evidence type="ECO:0000259" key="1">
    <source>
        <dbReference type="Pfam" id="PF07583"/>
    </source>
</evidence>
<evidence type="ECO:0008006" key="5">
    <source>
        <dbReference type="Google" id="ProtNLM"/>
    </source>
</evidence>
<dbReference type="InterPro" id="IPR011444">
    <property type="entry name" value="DUF1549"/>
</dbReference>
<dbReference type="InterPro" id="IPR013783">
    <property type="entry name" value="Ig-like_fold"/>
</dbReference>
<sequence length="1551" mass="169224">MPVSGYADAFPSHPPSIRPAMRFHTFAICVTLVIAAPKLNAQSITSIQPRSCKPGQTAKLIVHGKELNDSLKFLTSSSDIQTRIESIEATQAVIELTLAADTPLGPFGLSIAGGNGPLMQATLLADDLEVVQDNGNNHSEETAQPITLLSSVEGTCEAGKSDFYKINVSEGQRVAFEILTQPLQSAMDPVVRILAADGQTLHLDDDGPVGPDPRFSHRFATAGDYWIEVHDNRHTATGIYQLRVGDFPVVSHAYPLAIQAGQTTPIEVVGTDSEGMSPRDFSMPAEAIGHVNVNAKMKDGKSSAWVPVAVSKHPQVIEANATQPLAIPVGVSGGLTHPGEVDSYQLIGKKGELVRIQSQTRSLGCATLLKMQLFNAAGAMLAETKVTDSDEWSLDFTFPEAGDYRLDVADLLKRGGPGFGYAIEVASAGSFSVALKADVKGRQEFAIEPDHGACAIDLTIARFGYEGEIELSLAEPVEGLRILNPRIAAKVAESRVYLASDTKWTAGNLANVRLRATAVGQPENYCIVDSRSLHRIKSPSILRPLSWNDGAIFLASAAKTESPFALQTAAPIQLARPLKTHTATLTLQRVNEGFKDAVVLLGNALPSGWSVAATAEKDTLTATLTDANAESSAVAELPLLVFGEFNGRGRIETYPLAVQWIDPVGVSLEFPEPLVRGGRAKVRAKIVRQGKDPQPITLNFAPAVAGVTGPESIAVAADQTQVEFELAFSADVADDTRLSLTATTTFGGQNVSVSSEPTPLPIIDSPVALTVYPQQVELDGRRSQQRIAVTGLDANQSSRDWTRFARMTSADPAIAEVVAGVILPKADGKTEILVEVGSIHQRIAVVVQQMAVERPIAFETELLVALSKQGCNSGACHGSPSGKGGFRLSLRAFDQKLDELTLVREDFGRRTNSLDPQQSLLLLKPLMKVAHGGGKQLHKEDAAYQVILDWIAGGAQLDPEGTPRVVRLEVFPNQKQILRVTDGGQQLAVTAHFADGTRRDVTKLVAYETSDTNVATIDVHGFVTPHDRGEIAVLVRFLEHIETLPLMFIEPSDAFQWKSPPANNYIDELVNAKLKQLQYLPSETCSDAEFIRRTSLDVIGILPTVEQTQAFLADESADKRAKWVDALLEREEYAKFWTLKWGDLLRMTSKLVGDDGVYKYHRWVEQSLRDNMPYDEFAKQLLTGSGSTLANPPANFYRTATDMNECVETISQVFLGARLQCAKCHNHPFERWTQDNYYGLGAFFNRVQRRNTERPGEMFVYTGFEGDVIQPRTGAVMAPWLPQVGSIEANNDEDRRIAFAQWLTEPSNPYFARIEANRIWSQLFARGIVDPIDDFRDSNPPTNAPLLDALAKDFVESGYDRKHLLRVILGSRTYQASYLANSFNESDDQYFSHQQPRLLSAEQLLDAINQTLGLSQTFGSLPAGTLATQLPAPDVVKVDFLKTFGQPERSTVCACERSDDSNLGMAIELFNGPMMHGKLRDEANRFRTLIADGKSVKETIATLYLAAVCRPPSELELKVALEHCAKNEDPAAGIEDVCWALFNTDEFLFQH</sequence>
<keyword evidence="4" id="KW-1185">Reference proteome</keyword>
<feature type="domain" description="DUF1553" evidence="2">
    <location>
        <begin position="1295"/>
        <end position="1522"/>
    </location>
</feature>
<dbReference type="InterPro" id="IPR022655">
    <property type="entry name" value="DUF1553"/>
</dbReference>
<gene>
    <name evidence="3" type="ORF">Pla52o_40660</name>
</gene>
<feature type="domain" description="DUF1549" evidence="1">
    <location>
        <begin position="1066"/>
        <end position="1248"/>
    </location>
</feature>
<dbReference type="Gene3D" id="2.60.40.1080">
    <property type="match status" value="2"/>
</dbReference>
<organism evidence="3 4">
    <name type="scientific">Novipirellula galeiformis</name>
    <dbReference type="NCBI Taxonomy" id="2528004"/>
    <lineage>
        <taxon>Bacteria</taxon>
        <taxon>Pseudomonadati</taxon>
        <taxon>Planctomycetota</taxon>
        <taxon>Planctomycetia</taxon>
        <taxon>Pirellulales</taxon>
        <taxon>Pirellulaceae</taxon>
        <taxon>Novipirellula</taxon>
    </lineage>
</organism>
<name>A0A5C6CC70_9BACT</name>
<reference evidence="3 4" key="1">
    <citation type="submission" date="2019-02" db="EMBL/GenBank/DDBJ databases">
        <title>Deep-cultivation of Planctomycetes and their phenomic and genomic characterization uncovers novel biology.</title>
        <authorList>
            <person name="Wiegand S."/>
            <person name="Jogler M."/>
            <person name="Boedeker C."/>
            <person name="Pinto D."/>
            <person name="Vollmers J."/>
            <person name="Rivas-Marin E."/>
            <person name="Kohn T."/>
            <person name="Peeters S.H."/>
            <person name="Heuer A."/>
            <person name="Rast P."/>
            <person name="Oberbeckmann S."/>
            <person name="Bunk B."/>
            <person name="Jeske O."/>
            <person name="Meyerdierks A."/>
            <person name="Storesund J.E."/>
            <person name="Kallscheuer N."/>
            <person name="Luecker S."/>
            <person name="Lage O.M."/>
            <person name="Pohl T."/>
            <person name="Merkel B.J."/>
            <person name="Hornburger P."/>
            <person name="Mueller R.-W."/>
            <person name="Bruemmer F."/>
            <person name="Labrenz M."/>
            <person name="Spormann A.M."/>
            <person name="Op Den Camp H."/>
            <person name="Overmann J."/>
            <person name="Amann R."/>
            <person name="Jetten M.S.M."/>
            <person name="Mascher T."/>
            <person name="Medema M.H."/>
            <person name="Devos D.P."/>
            <person name="Kaster A.-K."/>
            <person name="Ovreas L."/>
            <person name="Rohde M."/>
            <person name="Galperin M.Y."/>
            <person name="Jogler C."/>
        </authorList>
    </citation>
    <scope>NUCLEOTIDE SEQUENCE [LARGE SCALE GENOMIC DNA]</scope>
    <source>
        <strain evidence="3 4">Pla52o</strain>
    </source>
</reference>